<evidence type="ECO:0000256" key="2">
    <source>
        <dbReference type="ARBA" id="ARBA00022448"/>
    </source>
</evidence>
<feature type="transmembrane region" description="Helical" evidence="9">
    <location>
        <begin position="52"/>
        <end position="71"/>
    </location>
</feature>
<organism evidence="10 11">
    <name type="scientific">Micromonospora profundi</name>
    <dbReference type="NCBI Taxonomy" id="1420889"/>
    <lineage>
        <taxon>Bacteria</taxon>
        <taxon>Bacillati</taxon>
        <taxon>Actinomycetota</taxon>
        <taxon>Actinomycetes</taxon>
        <taxon>Micromonosporales</taxon>
        <taxon>Micromonosporaceae</taxon>
        <taxon>Micromonospora</taxon>
    </lineage>
</organism>
<dbReference type="CDD" id="cd06579">
    <property type="entry name" value="TM_PBP1_transp_AraH_like"/>
    <property type="match status" value="1"/>
</dbReference>
<evidence type="ECO:0000256" key="3">
    <source>
        <dbReference type="ARBA" id="ARBA00022475"/>
    </source>
</evidence>
<gene>
    <name evidence="10" type="ORF">Q3V37_28810</name>
</gene>
<evidence type="ECO:0000313" key="10">
    <source>
        <dbReference type="EMBL" id="WLS45317.1"/>
    </source>
</evidence>
<evidence type="ECO:0000256" key="1">
    <source>
        <dbReference type="ARBA" id="ARBA00004651"/>
    </source>
</evidence>
<keyword evidence="3" id="KW-1003">Cell membrane</keyword>
<dbReference type="GO" id="GO:0022857">
    <property type="term" value="F:transmembrane transporter activity"/>
    <property type="evidence" value="ECO:0007669"/>
    <property type="project" value="InterPro"/>
</dbReference>
<evidence type="ECO:0000256" key="7">
    <source>
        <dbReference type="ARBA" id="ARBA00023136"/>
    </source>
</evidence>
<dbReference type="EMBL" id="CP130472">
    <property type="protein sequence ID" value="WLS45317.1"/>
    <property type="molecule type" value="Genomic_DNA"/>
</dbReference>
<protein>
    <submittedName>
        <fullName evidence="10">ABC transporter permease</fullName>
    </submittedName>
</protein>
<evidence type="ECO:0000256" key="8">
    <source>
        <dbReference type="SAM" id="MobiDB-lite"/>
    </source>
</evidence>
<feature type="transmembrane region" description="Helical" evidence="9">
    <location>
        <begin position="216"/>
        <end position="235"/>
    </location>
</feature>
<keyword evidence="4" id="KW-0997">Cell inner membrane</keyword>
<name>A0AAJ6HS96_9ACTN</name>
<feature type="transmembrane region" description="Helical" evidence="9">
    <location>
        <begin position="250"/>
        <end position="265"/>
    </location>
</feature>
<evidence type="ECO:0000256" key="4">
    <source>
        <dbReference type="ARBA" id="ARBA00022519"/>
    </source>
</evidence>
<sequence length="342" mass="35024">MRTTRPEAGWAVLLKRPSAASVLLFVIAVVTAVSFAPEFLSRANISSMLGDMLAPAIILLAASLAMTGGVADLSVGSVLGLSAVVYATVYSSSGSWQIGVLAALGVGLLAGLANGSLALIFGVWPLIATLGMLVAARGLAKVISDGSSVAAYTPDLSTVLKTTIGPLPVPILIVLGLALASSAMLRRSRWGNHLRASGGDEVVATRAGIRAPRIQLALFMLTSTAAAVAGCIQVMRTGASAITLGEGTELYVYGALLIAGFRLAGGGHGSPLTAFLSLLSLSIVLNIFRLRGMPLPLGDILLGVTLLGAVSLGWIRERMERRSPEPEPEPEPDAQPQAAVAA</sequence>
<evidence type="ECO:0000256" key="9">
    <source>
        <dbReference type="SAM" id="Phobius"/>
    </source>
</evidence>
<dbReference type="InterPro" id="IPR001851">
    <property type="entry name" value="ABC_transp_permease"/>
</dbReference>
<dbReference type="PANTHER" id="PTHR32196:SF21">
    <property type="entry name" value="ABC TRANSPORTER PERMEASE PROTEIN YPHD-RELATED"/>
    <property type="match status" value="1"/>
</dbReference>
<dbReference type="PANTHER" id="PTHR32196">
    <property type="entry name" value="ABC TRANSPORTER PERMEASE PROTEIN YPHD-RELATED-RELATED"/>
    <property type="match status" value="1"/>
</dbReference>
<feature type="transmembrane region" description="Helical" evidence="9">
    <location>
        <begin position="272"/>
        <end position="289"/>
    </location>
</feature>
<accession>A0AAJ6HS96</accession>
<dbReference type="RefSeq" id="WP_306272281.1">
    <property type="nucleotide sequence ID" value="NZ_CP130472.1"/>
</dbReference>
<feature type="transmembrane region" description="Helical" evidence="9">
    <location>
        <begin position="167"/>
        <end position="185"/>
    </location>
</feature>
<keyword evidence="7 9" id="KW-0472">Membrane</keyword>
<keyword evidence="2" id="KW-0813">Transport</keyword>
<dbReference type="Pfam" id="PF02653">
    <property type="entry name" value="BPD_transp_2"/>
    <property type="match status" value="1"/>
</dbReference>
<dbReference type="GO" id="GO:0005886">
    <property type="term" value="C:plasma membrane"/>
    <property type="evidence" value="ECO:0007669"/>
    <property type="project" value="UniProtKB-SubCell"/>
</dbReference>
<feature type="region of interest" description="Disordered" evidence="8">
    <location>
        <begin position="320"/>
        <end position="342"/>
    </location>
</feature>
<feature type="transmembrane region" description="Helical" evidence="9">
    <location>
        <begin position="295"/>
        <end position="315"/>
    </location>
</feature>
<feature type="transmembrane region" description="Helical" evidence="9">
    <location>
        <begin position="83"/>
        <end position="110"/>
    </location>
</feature>
<evidence type="ECO:0000256" key="6">
    <source>
        <dbReference type="ARBA" id="ARBA00022989"/>
    </source>
</evidence>
<feature type="transmembrane region" description="Helical" evidence="9">
    <location>
        <begin position="117"/>
        <end position="136"/>
    </location>
</feature>
<comment type="subcellular location">
    <subcellularLocation>
        <location evidence="1">Cell membrane</location>
        <topology evidence="1">Multi-pass membrane protein</topology>
    </subcellularLocation>
</comment>
<keyword evidence="11" id="KW-1185">Reference proteome</keyword>
<keyword evidence="5 9" id="KW-0812">Transmembrane</keyword>
<proteinExistence type="predicted"/>
<evidence type="ECO:0000256" key="5">
    <source>
        <dbReference type="ARBA" id="ARBA00022692"/>
    </source>
</evidence>
<reference evidence="10 11" key="1">
    <citation type="submission" date="2023-07" db="EMBL/GenBank/DDBJ databases">
        <title>Micromonospora profundi TRM 95458 converts glycerol to a new osmotic compound.</title>
        <authorList>
            <person name="Lu D."/>
        </authorList>
    </citation>
    <scope>NUCLEOTIDE SEQUENCE [LARGE SCALE GENOMIC DNA]</scope>
    <source>
        <strain evidence="10 11">TRM95458</strain>
    </source>
</reference>
<evidence type="ECO:0000313" key="11">
    <source>
        <dbReference type="Proteomes" id="UP001235874"/>
    </source>
</evidence>
<dbReference type="Proteomes" id="UP001235874">
    <property type="component" value="Chromosome"/>
</dbReference>
<dbReference type="KEGG" id="mprn:Q3V37_28810"/>
<keyword evidence="6 9" id="KW-1133">Transmembrane helix</keyword>
<feature type="transmembrane region" description="Helical" evidence="9">
    <location>
        <begin position="20"/>
        <end position="40"/>
    </location>
</feature>
<dbReference type="AlphaFoldDB" id="A0AAJ6HS96"/>